<dbReference type="EMBL" id="KN833815">
    <property type="protein sequence ID" value="KIK17974.1"/>
    <property type="molecule type" value="Genomic_DNA"/>
</dbReference>
<dbReference type="OrthoDB" id="2687053at2759"/>
<organism evidence="3 4">
    <name type="scientific">Pisolithus microcarpus 441</name>
    <dbReference type="NCBI Taxonomy" id="765257"/>
    <lineage>
        <taxon>Eukaryota</taxon>
        <taxon>Fungi</taxon>
        <taxon>Dikarya</taxon>
        <taxon>Basidiomycota</taxon>
        <taxon>Agaricomycotina</taxon>
        <taxon>Agaricomycetes</taxon>
        <taxon>Agaricomycetidae</taxon>
        <taxon>Boletales</taxon>
        <taxon>Sclerodermatineae</taxon>
        <taxon>Pisolithaceae</taxon>
        <taxon>Pisolithus</taxon>
    </lineage>
</organism>
<feature type="compositionally biased region" description="Acidic residues" evidence="2">
    <location>
        <begin position="25"/>
        <end position="42"/>
    </location>
</feature>
<feature type="coiled-coil region" evidence="1">
    <location>
        <begin position="209"/>
        <end position="267"/>
    </location>
</feature>
<feature type="region of interest" description="Disordered" evidence="2">
    <location>
        <begin position="1"/>
        <end position="52"/>
    </location>
</feature>
<dbReference type="AlphaFoldDB" id="A0A0C9YVG8"/>
<protein>
    <submittedName>
        <fullName evidence="3">Uncharacterized protein</fullName>
    </submittedName>
</protein>
<gene>
    <name evidence="3" type="ORF">PISMIDRAFT_14705</name>
</gene>
<feature type="region of interest" description="Disordered" evidence="2">
    <location>
        <begin position="133"/>
        <end position="187"/>
    </location>
</feature>
<evidence type="ECO:0000256" key="1">
    <source>
        <dbReference type="SAM" id="Coils"/>
    </source>
</evidence>
<accession>A0A0C9YVG8</accession>
<name>A0A0C9YVG8_9AGAM</name>
<reference evidence="4" key="2">
    <citation type="submission" date="2015-01" db="EMBL/GenBank/DDBJ databases">
        <title>Evolutionary Origins and Diversification of the Mycorrhizal Mutualists.</title>
        <authorList>
            <consortium name="DOE Joint Genome Institute"/>
            <consortium name="Mycorrhizal Genomics Consortium"/>
            <person name="Kohler A."/>
            <person name="Kuo A."/>
            <person name="Nagy L.G."/>
            <person name="Floudas D."/>
            <person name="Copeland A."/>
            <person name="Barry K.W."/>
            <person name="Cichocki N."/>
            <person name="Veneault-Fourrey C."/>
            <person name="LaButti K."/>
            <person name="Lindquist E.A."/>
            <person name="Lipzen A."/>
            <person name="Lundell T."/>
            <person name="Morin E."/>
            <person name="Murat C."/>
            <person name="Riley R."/>
            <person name="Ohm R."/>
            <person name="Sun H."/>
            <person name="Tunlid A."/>
            <person name="Henrissat B."/>
            <person name="Grigoriev I.V."/>
            <person name="Hibbett D.S."/>
            <person name="Martin F."/>
        </authorList>
    </citation>
    <scope>NUCLEOTIDE SEQUENCE [LARGE SCALE GENOMIC DNA]</scope>
    <source>
        <strain evidence="4">441</strain>
    </source>
</reference>
<evidence type="ECO:0000313" key="4">
    <source>
        <dbReference type="Proteomes" id="UP000054018"/>
    </source>
</evidence>
<dbReference type="Proteomes" id="UP000054018">
    <property type="component" value="Unassembled WGS sequence"/>
</dbReference>
<keyword evidence="4" id="KW-1185">Reference proteome</keyword>
<keyword evidence="1" id="KW-0175">Coiled coil</keyword>
<feature type="compositionally biased region" description="Low complexity" evidence="2">
    <location>
        <begin position="159"/>
        <end position="172"/>
    </location>
</feature>
<sequence>MESLPFVGDGWASNPSSFNKGPGAEGDDRDTSGEEDIPEDSAEASPVPGVSLNLVANDDKNIDPELQLLSVLFFKLTISTTPPVSSLASISPLASSYSPTTTSFLLQSSKAPANADSPSAANVLHTLSSHAYQSTTSASTSKEKDKARVTAGAASSSLSIPPHAPSSSGSSSACKQPRDVGSEVSTKLTETSDSLVCQIQNSAEANSHMKRMKIQAQIIRKELKACNKNAQCEHDLKMKMMENKHLLSMASEQMKQLELEVKLEQIKIA</sequence>
<proteinExistence type="predicted"/>
<evidence type="ECO:0000313" key="3">
    <source>
        <dbReference type="EMBL" id="KIK17974.1"/>
    </source>
</evidence>
<evidence type="ECO:0000256" key="2">
    <source>
        <dbReference type="SAM" id="MobiDB-lite"/>
    </source>
</evidence>
<reference evidence="3 4" key="1">
    <citation type="submission" date="2014-04" db="EMBL/GenBank/DDBJ databases">
        <authorList>
            <consortium name="DOE Joint Genome Institute"/>
            <person name="Kuo A."/>
            <person name="Kohler A."/>
            <person name="Costa M.D."/>
            <person name="Nagy L.G."/>
            <person name="Floudas D."/>
            <person name="Copeland A."/>
            <person name="Barry K.W."/>
            <person name="Cichocki N."/>
            <person name="Veneault-Fourrey C."/>
            <person name="LaButti K."/>
            <person name="Lindquist E.A."/>
            <person name="Lipzen A."/>
            <person name="Lundell T."/>
            <person name="Morin E."/>
            <person name="Murat C."/>
            <person name="Sun H."/>
            <person name="Tunlid A."/>
            <person name="Henrissat B."/>
            <person name="Grigoriev I.V."/>
            <person name="Hibbett D.S."/>
            <person name="Martin F."/>
            <person name="Nordberg H.P."/>
            <person name="Cantor M.N."/>
            <person name="Hua S.X."/>
        </authorList>
    </citation>
    <scope>NUCLEOTIDE SEQUENCE [LARGE SCALE GENOMIC DNA]</scope>
    <source>
        <strain evidence="3 4">441</strain>
    </source>
</reference>
<dbReference type="HOGENOM" id="CLU_074875_0_0_1"/>